<proteinExistence type="predicted"/>
<reference evidence="2" key="1">
    <citation type="journal article" date="2020" name="Stud. Mycol.">
        <title>101 Dothideomycetes genomes: a test case for predicting lifestyles and emergence of pathogens.</title>
        <authorList>
            <person name="Haridas S."/>
            <person name="Albert R."/>
            <person name="Binder M."/>
            <person name="Bloem J."/>
            <person name="Labutti K."/>
            <person name="Salamov A."/>
            <person name="Andreopoulos B."/>
            <person name="Baker S."/>
            <person name="Barry K."/>
            <person name="Bills G."/>
            <person name="Bluhm B."/>
            <person name="Cannon C."/>
            <person name="Castanera R."/>
            <person name="Culley D."/>
            <person name="Daum C."/>
            <person name="Ezra D."/>
            <person name="Gonzalez J."/>
            <person name="Henrissat B."/>
            <person name="Kuo A."/>
            <person name="Liang C."/>
            <person name="Lipzen A."/>
            <person name="Lutzoni F."/>
            <person name="Magnuson J."/>
            <person name="Mondo S."/>
            <person name="Nolan M."/>
            <person name="Ohm R."/>
            <person name="Pangilinan J."/>
            <person name="Park H.-J."/>
            <person name="Ramirez L."/>
            <person name="Alfaro M."/>
            <person name="Sun H."/>
            <person name="Tritt A."/>
            <person name="Yoshinaga Y."/>
            <person name="Zwiers L.-H."/>
            <person name="Turgeon B."/>
            <person name="Goodwin S."/>
            <person name="Spatafora J."/>
            <person name="Crous P."/>
            <person name="Grigoriev I."/>
        </authorList>
    </citation>
    <scope>NUCLEOTIDE SEQUENCE</scope>
    <source>
        <strain evidence="2">CBS 113389</strain>
    </source>
</reference>
<feature type="region of interest" description="Disordered" evidence="1">
    <location>
        <begin position="165"/>
        <end position="196"/>
    </location>
</feature>
<dbReference type="RefSeq" id="XP_033585786.1">
    <property type="nucleotide sequence ID" value="XM_033738466.1"/>
</dbReference>
<dbReference type="GeneID" id="54479468"/>
<feature type="region of interest" description="Disordered" evidence="1">
    <location>
        <begin position="90"/>
        <end position="112"/>
    </location>
</feature>
<protein>
    <submittedName>
        <fullName evidence="2">Uncharacterized protein</fullName>
    </submittedName>
</protein>
<gene>
    <name evidence="2" type="ORF">BDY17DRAFT_52137</name>
</gene>
<dbReference type="AlphaFoldDB" id="A0A6A6PHF4"/>
<feature type="region of interest" description="Disordered" evidence="1">
    <location>
        <begin position="1"/>
        <end position="69"/>
    </location>
</feature>
<keyword evidence="3" id="KW-1185">Reference proteome</keyword>
<dbReference type="EMBL" id="MU001642">
    <property type="protein sequence ID" value="KAF2479216.1"/>
    <property type="molecule type" value="Genomic_DNA"/>
</dbReference>
<organism evidence="2 3">
    <name type="scientific">Neohortaea acidophila</name>
    <dbReference type="NCBI Taxonomy" id="245834"/>
    <lineage>
        <taxon>Eukaryota</taxon>
        <taxon>Fungi</taxon>
        <taxon>Dikarya</taxon>
        <taxon>Ascomycota</taxon>
        <taxon>Pezizomycotina</taxon>
        <taxon>Dothideomycetes</taxon>
        <taxon>Dothideomycetidae</taxon>
        <taxon>Mycosphaerellales</taxon>
        <taxon>Teratosphaeriaceae</taxon>
        <taxon>Neohortaea</taxon>
    </lineage>
</organism>
<feature type="compositionally biased region" description="Low complexity" evidence="1">
    <location>
        <begin position="20"/>
        <end position="29"/>
    </location>
</feature>
<feature type="compositionally biased region" description="Polar residues" evidence="1">
    <location>
        <begin position="96"/>
        <end position="105"/>
    </location>
</feature>
<evidence type="ECO:0000313" key="3">
    <source>
        <dbReference type="Proteomes" id="UP000799767"/>
    </source>
</evidence>
<evidence type="ECO:0000313" key="2">
    <source>
        <dbReference type="EMBL" id="KAF2479216.1"/>
    </source>
</evidence>
<name>A0A6A6PHF4_9PEZI</name>
<evidence type="ECO:0000256" key="1">
    <source>
        <dbReference type="SAM" id="MobiDB-lite"/>
    </source>
</evidence>
<accession>A0A6A6PHF4</accession>
<dbReference type="OrthoDB" id="3907970at2759"/>
<sequence>MESVPSIRGASPAHESLSHPTPGLLQPLEGPGGAWQAFAPSSTAAATDEELGKQHQSPSQRALRRASGTAIIVTPRRARTQAAAASTFRSVPLPQRQASQALSSDGRTEGVYPDASIRTTDLIFRFPAPPSDCARSSRFYHSDCPSTSYADEWNNREDVRSVSRGVRGGDWSRQTVFQQDAPPGTSGPSWASTENEHQRLRALTNGALRFSSHSQRPDAAQLPTQQARCTHHESHFPLIPITITSASGQYCRHRPLNAQTNHYELDGASPPPPLLRTTDEQQQPPLRLTPAQHAANAARRASASTGHRHFINRRINHGTWRTRMKRTKCWRCELESRRNAASEALYRRTRDWKGCLVRFKERLRWSCFCRYTAYDDDSEDEERVRGEQEVEERVRLGRMGGDLT</sequence>
<dbReference type="Proteomes" id="UP000799767">
    <property type="component" value="Unassembled WGS sequence"/>
</dbReference>